<proteinExistence type="predicted"/>
<gene>
    <name evidence="1" type="ORF">FGIG_02294</name>
</gene>
<dbReference type="Proteomes" id="UP000316759">
    <property type="component" value="Unassembled WGS sequence"/>
</dbReference>
<reference evidence="1 2" key="1">
    <citation type="submission" date="2019-04" db="EMBL/GenBank/DDBJ databases">
        <title>Annotation for the trematode Fasciola gigantica.</title>
        <authorList>
            <person name="Choi Y.-J."/>
        </authorList>
    </citation>
    <scope>NUCLEOTIDE SEQUENCE [LARGE SCALE GENOMIC DNA]</scope>
    <source>
        <strain evidence="1">Uganda_cow_1</strain>
    </source>
</reference>
<name>A0A504Z4C1_FASGI</name>
<dbReference type="EMBL" id="SUNJ01000544">
    <property type="protein sequence ID" value="TPP67565.1"/>
    <property type="molecule type" value="Genomic_DNA"/>
</dbReference>
<accession>A0A504Z4C1</accession>
<sequence>MHCGSTFIDKFAVYPTSDLPSRVVPPTFIILK</sequence>
<protein>
    <submittedName>
        <fullName evidence="1">Uncharacterized protein</fullName>
    </submittedName>
</protein>
<keyword evidence="2" id="KW-1185">Reference proteome</keyword>
<organism evidence="1 2">
    <name type="scientific">Fasciola gigantica</name>
    <name type="common">Giant liver fluke</name>
    <dbReference type="NCBI Taxonomy" id="46835"/>
    <lineage>
        <taxon>Eukaryota</taxon>
        <taxon>Metazoa</taxon>
        <taxon>Spiralia</taxon>
        <taxon>Lophotrochozoa</taxon>
        <taxon>Platyhelminthes</taxon>
        <taxon>Trematoda</taxon>
        <taxon>Digenea</taxon>
        <taxon>Plagiorchiida</taxon>
        <taxon>Echinostomata</taxon>
        <taxon>Echinostomatoidea</taxon>
        <taxon>Fasciolidae</taxon>
        <taxon>Fasciola</taxon>
    </lineage>
</organism>
<evidence type="ECO:0000313" key="1">
    <source>
        <dbReference type="EMBL" id="TPP67565.1"/>
    </source>
</evidence>
<evidence type="ECO:0000313" key="2">
    <source>
        <dbReference type="Proteomes" id="UP000316759"/>
    </source>
</evidence>
<comment type="caution">
    <text evidence="1">The sequence shown here is derived from an EMBL/GenBank/DDBJ whole genome shotgun (WGS) entry which is preliminary data.</text>
</comment>
<dbReference type="AlphaFoldDB" id="A0A504Z4C1"/>